<feature type="compositionally biased region" description="Basic and acidic residues" evidence="1">
    <location>
        <begin position="153"/>
        <end position="164"/>
    </location>
</feature>
<dbReference type="Proteomes" id="UP000582643">
    <property type="component" value="Unassembled WGS sequence"/>
</dbReference>
<feature type="region of interest" description="Disordered" evidence="1">
    <location>
        <begin position="153"/>
        <end position="222"/>
    </location>
</feature>
<feature type="signal peptide" evidence="2">
    <location>
        <begin position="1"/>
        <end position="20"/>
    </location>
</feature>
<comment type="caution">
    <text evidence="3">The sequence shown here is derived from an EMBL/GenBank/DDBJ whole genome shotgun (WGS) entry which is preliminary data.</text>
</comment>
<evidence type="ECO:0000313" key="3">
    <source>
        <dbReference type="EMBL" id="MBB4985747.1"/>
    </source>
</evidence>
<feature type="chain" id="PRO_5030970297" evidence="2">
    <location>
        <begin position="21"/>
        <end position="296"/>
    </location>
</feature>
<dbReference type="AlphaFoldDB" id="A0A7W7U635"/>
<evidence type="ECO:0000256" key="2">
    <source>
        <dbReference type="SAM" id="SignalP"/>
    </source>
</evidence>
<protein>
    <submittedName>
        <fullName evidence="3">Uncharacterized protein</fullName>
    </submittedName>
</protein>
<keyword evidence="4" id="KW-1185">Reference proteome</keyword>
<dbReference type="EMBL" id="JACHJY010000010">
    <property type="protein sequence ID" value="MBB4985747.1"/>
    <property type="molecule type" value="Genomic_DNA"/>
</dbReference>
<gene>
    <name evidence="3" type="ORF">GGE06_006699</name>
</gene>
<proteinExistence type="predicted"/>
<organism evidence="3 4">
    <name type="scientific">Streptomyces nymphaeiformis</name>
    <dbReference type="NCBI Taxonomy" id="2663842"/>
    <lineage>
        <taxon>Bacteria</taxon>
        <taxon>Bacillati</taxon>
        <taxon>Actinomycetota</taxon>
        <taxon>Actinomycetes</taxon>
        <taxon>Kitasatosporales</taxon>
        <taxon>Streptomycetaceae</taxon>
        <taxon>Streptomyces</taxon>
    </lineage>
</organism>
<name>A0A7W7U635_9ACTN</name>
<sequence length="296" mass="30615">MKALAAAAKAVGFAHVTAQAAVDAGNAAVQVAKPADDAIQLGSPYVTTDSAASLVALTGQASKTIADQQRAVADVHAQNAQAEATTAPSIADQASGDAKLVYQYAANAAGHAVTAHGYSKEALGYTTDAAAAAAKTAASLACTVECDRKAAGRAEGARRERGPDAAETPSGDQTGFLRRPRSTGPGSREGPGGQHRSSTTHPNGPERTPAEVSTRSAPARPRSICLTRSEPVTCMFVRDGAVWYVAPSHLENIWLRTKRYDANGKVRSGTGGVCYVYWPARPTPDQRHALQALGLD</sequence>
<accession>A0A7W7U635</accession>
<keyword evidence="2" id="KW-0732">Signal</keyword>
<reference evidence="3 4" key="1">
    <citation type="submission" date="2020-08" db="EMBL/GenBank/DDBJ databases">
        <title>Genomic Encyclopedia of Type Strains, Phase III (KMG-III): the genomes of soil and plant-associated and newly described type strains.</title>
        <authorList>
            <person name="Whitman W."/>
        </authorList>
    </citation>
    <scope>NUCLEOTIDE SEQUENCE [LARGE SCALE GENOMIC DNA]</scope>
    <source>
        <strain evidence="3 4">SFB5A</strain>
    </source>
</reference>
<evidence type="ECO:0000313" key="4">
    <source>
        <dbReference type="Proteomes" id="UP000582643"/>
    </source>
</evidence>
<evidence type="ECO:0000256" key="1">
    <source>
        <dbReference type="SAM" id="MobiDB-lite"/>
    </source>
</evidence>